<dbReference type="OMA" id="ERFDFRY"/>
<protein>
    <recommendedName>
        <fullName evidence="1">Mucolipin extracytosolic domain-containing protein</fullName>
    </recommendedName>
</protein>
<dbReference type="GO" id="GO:0072345">
    <property type="term" value="F:NAADP-sensitive calcium-release channel activity"/>
    <property type="evidence" value="ECO:0007669"/>
    <property type="project" value="TreeGrafter"/>
</dbReference>
<name>A0A8D0E8N3_SALMN</name>
<reference evidence="2" key="1">
    <citation type="submission" date="2025-08" db="UniProtKB">
        <authorList>
            <consortium name="Ensembl"/>
        </authorList>
    </citation>
    <scope>IDENTIFICATION</scope>
</reference>
<reference evidence="2" key="2">
    <citation type="submission" date="2025-09" db="UniProtKB">
        <authorList>
            <consortium name="Ensembl"/>
        </authorList>
    </citation>
    <scope>IDENTIFICATION</scope>
</reference>
<dbReference type="AlphaFoldDB" id="A0A8D0E8N3"/>
<dbReference type="Proteomes" id="UP000694421">
    <property type="component" value="Unplaced"/>
</dbReference>
<evidence type="ECO:0000313" key="2">
    <source>
        <dbReference type="Ensembl" id="ENSSMRP00000028125.1"/>
    </source>
</evidence>
<dbReference type="GO" id="GO:0005886">
    <property type="term" value="C:plasma membrane"/>
    <property type="evidence" value="ECO:0007669"/>
    <property type="project" value="TreeGrafter"/>
</dbReference>
<dbReference type="PANTHER" id="PTHR12127:SF6">
    <property type="entry name" value="MUCOLIPIN-1"/>
    <property type="match status" value="1"/>
</dbReference>
<evidence type="ECO:0000313" key="3">
    <source>
        <dbReference type="Proteomes" id="UP000694421"/>
    </source>
</evidence>
<accession>A0A8D0E8N3</accession>
<keyword evidence="3" id="KW-1185">Reference proteome</keyword>
<dbReference type="InterPro" id="IPR039031">
    <property type="entry name" value="Mucolipin"/>
</dbReference>
<dbReference type="GeneTree" id="ENSGT00950000183036"/>
<sequence>MAVNSYGSQDGDPRSSLGSTSLHPCDRFCGKGHKSFKLVTQLIKILIVTIQLILFGLSSQMVVNFKEENIITVKHLFLKDYSDGSEETHVAYTQADVSDHMFYAVDKYLAIPNETSGGYEYVHKAGTNQLALMLCQQHYYKGRIDPANDTFNIDLKVITECLGVDAPMKMASPLDTEDIIPSHVEPDLSYRDFTLKFYNIKIVLRCFTFAVPEERFDFRYGLLSAQGA</sequence>
<dbReference type="InterPro" id="IPR049134">
    <property type="entry name" value="MCLN_ECD"/>
</dbReference>
<organism evidence="2 3">
    <name type="scientific">Salvator merianae</name>
    <name type="common">Argentine black and white tegu</name>
    <name type="synonym">Tupinambis merianae</name>
    <dbReference type="NCBI Taxonomy" id="96440"/>
    <lineage>
        <taxon>Eukaryota</taxon>
        <taxon>Metazoa</taxon>
        <taxon>Chordata</taxon>
        <taxon>Craniata</taxon>
        <taxon>Vertebrata</taxon>
        <taxon>Euteleostomi</taxon>
        <taxon>Lepidosauria</taxon>
        <taxon>Squamata</taxon>
        <taxon>Bifurcata</taxon>
        <taxon>Unidentata</taxon>
        <taxon>Episquamata</taxon>
        <taxon>Laterata</taxon>
        <taxon>Teiioidea</taxon>
        <taxon>Teiidae</taxon>
        <taxon>Salvator</taxon>
    </lineage>
</organism>
<dbReference type="GO" id="GO:0005765">
    <property type="term" value="C:lysosomal membrane"/>
    <property type="evidence" value="ECO:0007669"/>
    <property type="project" value="TreeGrafter"/>
</dbReference>
<dbReference type="PANTHER" id="PTHR12127">
    <property type="entry name" value="MUCOLIPIN"/>
    <property type="match status" value="1"/>
</dbReference>
<proteinExistence type="predicted"/>
<dbReference type="Pfam" id="PF21381">
    <property type="entry name" value="MCLN_ECD"/>
    <property type="match status" value="1"/>
</dbReference>
<dbReference type="Ensembl" id="ENSSMRT00000032810.1">
    <property type="protein sequence ID" value="ENSSMRP00000028125.1"/>
    <property type="gene ID" value="ENSSMRG00000021631.1"/>
</dbReference>
<feature type="domain" description="Mucolipin extracytosolic" evidence="1">
    <location>
        <begin position="62"/>
        <end position="200"/>
    </location>
</feature>
<evidence type="ECO:0000259" key="1">
    <source>
        <dbReference type="Pfam" id="PF21381"/>
    </source>
</evidence>